<reference evidence="1 2" key="1">
    <citation type="submission" date="2018-07" db="EMBL/GenBank/DDBJ databases">
        <title>Genomic Encyclopedia of Type Strains, Phase III (KMG-III): the genomes of soil and plant-associated and newly described type strains.</title>
        <authorList>
            <person name="Whitman W."/>
        </authorList>
    </citation>
    <scope>NUCLEOTIDE SEQUENCE [LARGE SCALE GENOMIC DNA]</scope>
    <source>
        <strain evidence="1 2">CECT 8488</strain>
    </source>
</reference>
<dbReference type="AlphaFoldDB" id="A0A3D9HEY4"/>
<name>A0A3D9HEY4_9PROT</name>
<protein>
    <submittedName>
        <fullName evidence="1">Uncharacterized protein</fullName>
    </submittedName>
</protein>
<comment type="caution">
    <text evidence="1">The sequence shown here is derived from an EMBL/GenBank/DDBJ whole genome shotgun (WGS) entry which is preliminary data.</text>
</comment>
<sequence>MTASAYTVPVSTNAVSANPVHEISRFLHDMEYFAEQTKPNTWQLRTMKEELLVEIEGLRAAAAPDRLKWALMRFESYLCAMQPQDADLLELQKRLRGHSFKMRMGMQKRVPVKRGAVRRLFAA</sequence>
<accession>A0A3D9HEY4</accession>
<dbReference type="EMBL" id="QRDW01000008">
    <property type="protein sequence ID" value="RED48052.1"/>
    <property type="molecule type" value="Genomic_DNA"/>
</dbReference>
<dbReference type="RefSeq" id="WP_115937682.1">
    <property type="nucleotide sequence ID" value="NZ_QRDW01000008.1"/>
</dbReference>
<evidence type="ECO:0000313" key="2">
    <source>
        <dbReference type="Proteomes" id="UP000256845"/>
    </source>
</evidence>
<evidence type="ECO:0000313" key="1">
    <source>
        <dbReference type="EMBL" id="RED48052.1"/>
    </source>
</evidence>
<proteinExistence type="predicted"/>
<gene>
    <name evidence="1" type="ORF">DFP90_10870</name>
</gene>
<keyword evidence="2" id="KW-1185">Reference proteome</keyword>
<organism evidence="1 2">
    <name type="scientific">Aestuariispira insulae</name>
    <dbReference type="NCBI Taxonomy" id="1461337"/>
    <lineage>
        <taxon>Bacteria</taxon>
        <taxon>Pseudomonadati</taxon>
        <taxon>Pseudomonadota</taxon>
        <taxon>Alphaproteobacteria</taxon>
        <taxon>Rhodospirillales</taxon>
        <taxon>Kiloniellaceae</taxon>
        <taxon>Aestuariispira</taxon>
    </lineage>
</organism>
<dbReference type="Proteomes" id="UP000256845">
    <property type="component" value="Unassembled WGS sequence"/>
</dbReference>